<keyword evidence="3" id="KW-1185">Reference proteome</keyword>
<accession>A0AAW1VUV2</accession>
<evidence type="ECO:0000256" key="1">
    <source>
        <dbReference type="SAM" id="MobiDB-lite"/>
    </source>
</evidence>
<evidence type="ECO:0000313" key="3">
    <source>
        <dbReference type="Proteomes" id="UP001457282"/>
    </source>
</evidence>
<protein>
    <submittedName>
        <fullName evidence="2">Uncharacterized protein</fullName>
    </submittedName>
</protein>
<gene>
    <name evidence="2" type="ORF">M0R45_035185</name>
</gene>
<feature type="region of interest" description="Disordered" evidence="1">
    <location>
        <begin position="23"/>
        <end position="71"/>
    </location>
</feature>
<proteinExistence type="predicted"/>
<sequence>MKKPTPAPSPIAQAVSPAVSFLCTQNHRNHHHHQTRNKRKKRTPCKTRLCPCTQASDADEPPPAEEKKKKR</sequence>
<organism evidence="2 3">
    <name type="scientific">Rubus argutus</name>
    <name type="common">Southern blackberry</name>
    <dbReference type="NCBI Taxonomy" id="59490"/>
    <lineage>
        <taxon>Eukaryota</taxon>
        <taxon>Viridiplantae</taxon>
        <taxon>Streptophyta</taxon>
        <taxon>Embryophyta</taxon>
        <taxon>Tracheophyta</taxon>
        <taxon>Spermatophyta</taxon>
        <taxon>Magnoliopsida</taxon>
        <taxon>eudicotyledons</taxon>
        <taxon>Gunneridae</taxon>
        <taxon>Pentapetalae</taxon>
        <taxon>rosids</taxon>
        <taxon>fabids</taxon>
        <taxon>Rosales</taxon>
        <taxon>Rosaceae</taxon>
        <taxon>Rosoideae</taxon>
        <taxon>Rosoideae incertae sedis</taxon>
        <taxon>Rubus</taxon>
    </lineage>
</organism>
<reference evidence="2 3" key="1">
    <citation type="journal article" date="2023" name="G3 (Bethesda)">
        <title>A chromosome-length genome assembly and annotation of blackberry (Rubus argutus, cv. 'Hillquist').</title>
        <authorList>
            <person name="Bruna T."/>
            <person name="Aryal R."/>
            <person name="Dudchenko O."/>
            <person name="Sargent D.J."/>
            <person name="Mead D."/>
            <person name="Buti M."/>
            <person name="Cavallini A."/>
            <person name="Hytonen T."/>
            <person name="Andres J."/>
            <person name="Pham M."/>
            <person name="Weisz D."/>
            <person name="Mascagni F."/>
            <person name="Usai G."/>
            <person name="Natali L."/>
            <person name="Bassil N."/>
            <person name="Fernandez G.E."/>
            <person name="Lomsadze A."/>
            <person name="Armour M."/>
            <person name="Olukolu B."/>
            <person name="Poorten T."/>
            <person name="Britton C."/>
            <person name="Davik J."/>
            <person name="Ashrafi H."/>
            <person name="Aiden E.L."/>
            <person name="Borodovsky M."/>
            <person name="Worthington M."/>
        </authorList>
    </citation>
    <scope>NUCLEOTIDE SEQUENCE [LARGE SCALE GENOMIC DNA]</scope>
    <source>
        <strain evidence="2">PI 553951</strain>
    </source>
</reference>
<name>A0AAW1VUV2_RUBAR</name>
<dbReference type="EMBL" id="JBEDUW010000007">
    <property type="protein sequence ID" value="KAK9911264.1"/>
    <property type="molecule type" value="Genomic_DNA"/>
</dbReference>
<dbReference type="Proteomes" id="UP001457282">
    <property type="component" value="Unassembled WGS sequence"/>
</dbReference>
<dbReference type="AlphaFoldDB" id="A0AAW1VUV2"/>
<feature type="compositionally biased region" description="Basic residues" evidence="1">
    <location>
        <begin position="27"/>
        <end position="45"/>
    </location>
</feature>
<evidence type="ECO:0000313" key="2">
    <source>
        <dbReference type="EMBL" id="KAK9911264.1"/>
    </source>
</evidence>
<comment type="caution">
    <text evidence="2">The sequence shown here is derived from an EMBL/GenBank/DDBJ whole genome shotgun (WGS) entry which is preliminary data.</text>
</comment>